<proteinExistence type="inferred from homology"/>
<feature type="domain" description="Transcription factor CBF/NF-Y/archaeal histone" evidence="5">
    <location>
        <begin position="110"/>
        <end position="173"/>
    </location>
</feature>
<dbReference type="SUPFAM" id="SSF47113">
    <property type="entry name" value="Histone-fold"/>
    <property type="match status" value="1"/>
</dbReference>
<reference evidence="7" key="1">
    <citation type="journal article" date="2019" name="Curr. Biol.">
        <title>Genome Sequence of Striga asiatica Provides Insight into the Evolution of Plant Parasitism.</title>
        <authorList>
            <person name="Yoshida S."/>
            <person name="Kim S."/>
            <person name="Wafula E.K."/>
            <person name="Tanskanen J."/>
            <person name="Kim Y.M."/>
            <person name="Honaas L."/>
            <person name="Yang Z."/>
            <person name="Spallek T."/>
            <person name="Conn C.E."/>
            <person name="Ichihashi Y."/>
            <person name="Cheong K."/>
            <person name="Cui S."/>
            <person name="Der J.P."/>
            <person name="Gundlach H."/>
            <person name="Jiao Y."/>
            <person name="Hori C."/>
            <person name="Ishida J.K."/>
            <person name="Kasahara H."/>
            <person name="Kiba T."/>
            <person name="Kim M.S."/>
            <person name="Koo N."/>
            <person name="Laohavisit A."/>
            <person name="Lee Y.H."/>
            <person name="Lumba S."/>
            <person name="McCourt P."/>
            <person name="Mortimer J.C."/>
            <person name="Mutuku J.M."/>
            <person name="Nomura T."/>
            <person name="Sasaki-Sekimoto Y."/>
            <person name="Seto Y."/>
            <person name="Wang Y."/>
            <person name="Wakatake T."/>
            <person name="Sakakibara H."/>
            <person name="Demura T."/>
            <person name="Yamaguchi S."/>
            <person name="Yoneyama K."/>
            <person name="Manabe R.I."/>
            <person name="Nelson D.C."/>
            <person name="Schulman A.H."/>
            <person name="Timko M.P."/>
            <person name="dePamphilis C.W."/>
            <person name="Choi D."/>
            <person name="Shirasu K."/>
        </authorList>
    </citation>
    <scope>NUCLEOTIDE SEQUENCE [LARGE SCALE GENOMIC DNA]</scope>
    <source>
        <strain evidence="7">cv. UVA1</strain>
    </source>
</reference>
<dbReference type="AlphaFoldDB" id="A0A5A7PIM6"/>
<evidence type="ECO:0000256" key="3">
    <source>
        <dbReference type="ARBA" id="ARBA00023163"/>
    </source>
</evidence>
<organism evidence="6 7">
    <name type="scientific">Striga asiatica</name>
    <name type="common">Asiatic witchweed</name>
    <name type="synonym">Buchnera asiatica</name>
    <dbReference type="NCBI Taxonomy" id="4170"/>
    <lineage>
        <taxon>Eukaryota</taxon>
        <taxon>Viridiplantae</taxon>
        <taxon>Streptophyta</taxon>
        <taxon>Embryophyta</taxon>
        <taxon>Tracheophyta</taxon>
        <taxon>Spermatophyta</taxon>
        <taxon>Magnoliopsida</taxon>
        <taxon>eudicotyledons</taxon>
        <taxon>Gunneridae</taxon>
        <taxon>Pentapetalae</taxon>
        <taxon>asterids</taxon>
        <taxon>lamiids</taxon>
        <taxon>Lamiales</taxon>
        <taxon>Orobanchaceae</taxon>
        <taxon>Buchnereae</taxon>
        <taxon>Striga</taxon>
    </lineage>
</organism>
<evidence type="ECO:0000313" key="6">
    <source>
        <dbReference type="EMBL" id="GER32462.1"/>
    </source>
</evidence>
<evidence type="ECO:0000256" key="1">
    <source>
        <dbReference type="ARBA" id="ARBA00009053"/>
    </source>
</evidence>
<evidence type="ECO:0000313" key="7">
    <source>
        <dbReference type="Proteomes" id="UP000325081"/>
    </source>
</evidence>
<evidence type="ECO:0000259" key="5">
    <source>
        <dbReference type="Pfam" id="PF00808"/>
    </source>
</evidence>
<dbReference type="Gene3D" id="1.10.20.10">
    <property type="entry name" value="Histone, subunit A"/>
    <property type="match status" value="1"/>
</dbReference>
<evidence type="ECO:0000256" key="4">
    <source>
        <dbReference type="SAM" id="MobiDB-lite"/>
    </source>
</evidence>
<dbReference type="InterPro" id="IPR009072">
    <property type="entry name" value="Histone-fold"/>
</dbReference>
<keyword evidence="2" id="KW-0805">Transcription regulation</keyword>
<dbReference type="GO" id="GO:0001228">
    <property type="term" value="F:DNA-binding transcription activator activity, RNA polymerase II-specific"/>
    <property type="evidence" value="ECO:0007669"/>
    <property type="project" value="InterPro"/>
</dbReference>
<accession>A0A5A7PIM6</accession>
<comment type="similarity">
    <text evidence="1">Belongs to the NFYB/HAP3 subunit family.</text>
</comment>
<gene>
    <name evidence="6" type="ORF">STAS_08532</name>
</gene>
<dbReference type="EMBL" id="BKCP01004605">
    <property type="protein sequence ID" value="GER32462.1"/>
    <property type="molecule type" value="Genomic_DNA"/>
</dbReference>
<dbReference type="GO" id="GO:0016602">
    <property type="term" value="C:CCAAT-binding factor complex"/>
    <property type="evidence" value="ECO:0007669"/>
    <property type="project" value="InterPro"/>
</dbReference>
<protein>
    <submittedName>
        <fullName evidence="6">Nuclear transcription factor Y subunit beta</fullName>
    </submittedName>
</protein>
<name>A0A5A7PIM6_STRAF</name>
<sequence>MSDFRFEKERSSLIYYSIPLKTPLNLKPSSPTVATTAFTQRRKSKIATARNHNKVRSYTQKIYNPPKTPKRVMEALAHLLCIVIQEDSAGSNVAADLTNRQQSFHDQCMIPMTNVVRIMRRTLPANAKISDEAKVIVQECLSEFISFVTNEANERCHRECRKTISSEDLLSAMGSLGFDAYVEPLAAYMDRYRAQNPERGPAYRRGPYTGHGLHRPTESGPPTPVLGPPPPQMGGGESSLGGEFDPFWGDV</sequence>
<dbReference type="PANTHER" id="PTHR11064">
    <property type="entry name" value="CCAAT-BINDING TRANSCRIPTION FACTOR-RELATED"/>
    <property type="match status" value="1"/>
</dbReference>
<dbReference type="PANTHER" id="PTHR11064:SF115">
    <property type="entry name" value="NUCLEAR TRANSCRIPTION FACTOR Y SUBUNIT B-9"/>
    <property type="match status" value="1"/>
</dbReference>
<dbReference type="PRINTS" id="PR00615">
    <property type="entry name" value="CCAATSUBUNTA"/>
</dbReference>
<dbReference type="Proteomes" id="UP000325081">
    <property type="component" value="Unassembled WGS sequence"/>
</dbReference>
<dbReference type="Pfam" id="PF00808">
    <property type="entry name" value="CBFD_NFYB_HMF"/>
    <property type="match status" value="1"/>
</dbReference>
<comment type="caution">
    <text evidence="6">The sequence shown here is derived from an EMBL/GenBank/DDBJ whole genome shotgun (WGS) entry which is preliminary data.</text>
</comment>
<dbReference type="GO" id="GO:0000978">
    <property type="term" value="F:RNA polymerase II cis-regulatory region sequence-specific DNA binding"/>
    <property type="evidence" value="ECO:0007669"/>
    <property type="project" value="TreeGrafter"/>
</dbReference>
<dbReference type="InterPro" id="IPR027113">
    <property type="entry name" value="Transc_fact_NFYB/HAP3"/>
</dbReference>
<dbReference type="InterPro" id="IPR003958">
    <property type="entry name" value="CBFA_NFYB_domain"/>
</dbReference>
<feature type="compositionally biased region" description="Pro residues" evidence="4">
    <location>
        <begin position="219"/>
        <end position="232"/>
    </location>
</feature>
<keyword evidence="3" id="KW-0804">Transcription</keyword>
<feature type="region of interest" description="Disordered" evidence="4">
    <location>
        <begin position="197"/>
        <end position="251"/>
    </location>
</feature>
<keyword evidence="7" id="KW-1185">Reference proteome</keyword>
<dbReference type="OrthoDB" id="386949at2759"/>
<dbReference type="CDD" id="cd22907">
    <property type="entry name" value="HFD_NFYB"/>
    <property type="match status" value="1"/>
</dbReference>
<evidence type="ECO:0000256" key="2">
    <source>
        <dbReference type="ARBA" id="ARBA00023015"/>
    </source>
</evidence>
<dbReference type="GO" id="GO:0046982">
    <property type="term" value="F:protein heterodimerization activity"/>
    <property type="evidence" value="ECO:0007669"/>
    <property type="project" value="InterPro"/>
</dbReference>